<dbReference type="Gene3D" id="1.10.1200.10">
    <property type="entry name" value="ACP-like"/>
    <property type="match status" value="1"/>
</dbReference>
<feature type="transmembrane region" description="Helical" evidence="4">
    <location>
        <begin position="963"/>
        <end position="981"/>
    </location>
</feature>
<feature type="transmembrane region" description="Helical" evidence="4">
    <location>
        <begin position="772"/>
        <end position="792"/>
    </location>
</feature>
<dbReference type="InterPro" id="IPR025110">
    <property type="entry name" value="AMP-bd_C"/>
</dbReference>
<name>A0AAE0BFP8_9CHLO</name>
<dbReference type="NCBIfam" id="TIGR01733">
    <property type="entry name" value="AA-adenyl-dom"/>
    <property type="match status" value="1"/>
</dbReference>
<dbReference type="InterPro" id="IPR036736">
    <property type="entry name" value="ACP-like_sf"/>
</dbReference>
<evidence type="ECO:0000313" key="6">
    <source>
        <dbReference type="EMBL" id="KAK3235025.1"/>
    </source>
</evidence>
<keyword evidence="2" id="KW-0597">Phosphoprotein</keyword>
<dbReference type="GO" id="GO:0016747">
    <property type="term" value="F:acyltransferase activity, transferring groups other than amino-acyl groups"/>
    <property type="evidence" value="ECO:0007669"/>
    <property type="project" value="InterPro"/>
</dbReference>
<keyword evidence="1" id="KW-0596">Phosphopantetheine</keyword>
<dbReference type="CDD" id="cd05930">
    <property type="entry name" value="A_NRPS"/>
    <property type="match status" value="1"/>
</dbReference>
<comment type="caution">
    <text evidence="6">The sequence shown here is derived from an EMBL/GenBank/DDBJ whole genome shotgun (WGS) entry which is preliminary data.</text>
</comment>
<dbReference type="InterPro" id="IPR045851">
    <property type="entry name" value="AMP-bd_C_sf"/>
</dbReference>
<dbReference type="PANTHER" id="PTHR45527">
    <property type="entry name" value="NONRIBOSOMAL PEPTIDE SYNTHETASE"/>
    <property type="match status" value="1"/>
</dbReference>
<dbReference type="PROSITE" id="PS50075">
    <property type="entry name" value="CARRIER"/>
    <property type="match status" value="1"/>
</dbReference>
<dbReference type="GO" id="GO:0016874">
    <property type="term" value="F:ligase activity"/>
    <property type="evidence" value="ECO:0007669"/>
    <property type="project" value="UniProtKB-KW"/>
</dbReference>
<organism evidence="6 7">
    <name type="scientific">Cymbomonas tetramitiformis</name>
    <dbReference type="NCBI Taxonomy" id="36881"/>
    <lineage>
        <taxon>Eukaryota</taxon>
        <taxon>Viridiplantae</taxon>
        <taxon>Chlorophyta</taxon>
        <taxon>Pyramimonadophyceae</taxon>
        <taxon>Pyramimonadales</taxon>
        <taxon>Pyramimonadaceae</taxon>
        <taxon>Cymbomonas</taxon>
    </lineage>
</organism>
<proteinExistence type="predicted"/>
<gene>
    <name evidence="6" type="ORF">CYMTET_54746</name>
</gene>
<feature type="transmembrane region" description="Helical" evidence="4">
    <location>
        <begin position="895"/>
        <end position="913"/>
    </location>
</feature>
<dbReference type="Gene3D" id="3.30.300.30">
    <property type="match status" value="1"/>
</dbReference>
<feature type="transmembrane region" description="Helical" evidence="4">
    <location>
        <begin position="1047"/>
        <end position="1066"/>
    </location>
</feature>
<dbReference type="PANTHER" id="PTHR45527:SF1">
    <property type="entry name" value="FATTY ACID SYNTHASE"/>
    <property type="match status" value="1"/>
</dbReference>
<evidence type="ECO:0000313" key="7">
    <source>
        <dbReference type="Proteomes" id="UP001190700"/>
    </source>
</evidence>
<keyword evidence="7" id="KW-1185">Reference proteome</keyword>
<keyword evidence="4" id="KW-0472">Membrane</keyword>
<dbReference type="FunFam" id="3.40.50.980:FF:000001">
    <property type="entry name" value="Non-ribosomal peptide synthetase"/>
    <property type="match status" value="1"/>
</dbReference>
<dbReference type="AlphaFoldDB" id="A0AAE0BFP8"/>
<dbReference type="InterPro" id="IPR009081">
    <property type="entry name" value="PP-bd_ACP"/>
</dbReference>
<dbReference type="Gene3D" id="3.40.50.980">
    <property type="match status" value="2"/>
</dbReference>
<evidence type="ECO:0000259" key="5">
    <source>
        <dbReference type="PROSITE" id="PS50075"/>
    </source>
</evidence>
<dbReference type="Pfam" id="PF00501">
    <property type="entry name" value="AMP-binding"/>
    <property type="match status" value="1"/>
</dbReference>
<evidence type="ECO:0000256" key="1">
    <source>
        <dbReference type="ARBA" id="ARBA00022450"/>
    </source>
</evidence>
<dbReference type="SMART" id="SM00823">
    <property type="entry name" value="PKS_PP"/>
    <property type="match status" value="1"/>
</dbReference>
<evidence type="ECO:0000256" key="4">
    <source>
        <dbReference type="SAM" id="Phobius"/>
    </source>
</evidence>
<dbReference type="Proteomes" id="UP001190700">
    <property type="component" value="Unassembled WGS sequence"/>
</dbReference>
<feature type="domain" description="Carrier" evidence="5">
    <location>
        <begin position="581"/>
        <end position="656"/>
    </location>
</feature>
<reference evidence="6 7" key="1">
    <citation type="journal article" date="2015" name="Genome Biol. Evol.">
        <title>Comparative Genomics of a Bacterivorous Green Alga Reveals Evolutionary Causalities and Consequences of Phago-Mixotrophic Mode of Nutrition.</title>
        <authorList>
            <person name="Burns J.A."/>
            <person name="Paasch A."/>
            <person name="Narechania A."/>
            <person name="Kim E."/>
        </authorList>
    </citation>
    <scope>NUCLEOTIDE SEQUENCE [LARGE SCALE GENOMIC DNA]</scope>
    <source>
        <strain evidence="6 7">PLY_AMNH</strain>
    </source>
</reference>
<dbReference type="SUPFAM" id="SSF56801">
    <property type="entry name" value="Acetyl-CoA synthetase-like"/>
    <property type="match status" value="1"/>
</dbReference>
<dbReference type="Pfam" id="PF13193">
    <property type="entry name" value="AMP-binding_C"/>
    <property type="match status" value="1"/>
</dbReference>
<keyword evidence="4" id="KW-0812">Transmembrane</keyword>
<dbReference type="Pfam" id="PF00550">
    <property type="entry name" value="PP-binding"/>
    <property type="match status" value="1"/>
</dbReference>
<dbReference type="InterPro" id="IPR010071">
    <property type="entry name" value="AA_adenyl_dom"/>
</dbReference>
<dbReference type="GO" id="GO:0031177">
    <property type="term" value="F:phosphopantetheine binding"/>
    <property type="evidence" value="ECO:0007669"/>
    <property type="project" value="InterPro"/>
</dbReference>
<sequence>MSKADFQMFDTWNRTEHDFPADMCLHQLFEEQVKLRPQEVALIFEEERITFEETHNRANELAAVLKQYGVGPDALVAINVERNLALPIGLLGIQLAGGAYVPIDPSYPLDRQQYMLEDSDAKVLLTHRSLLESVDFIPTSVKVVCLDPTNGRPELDSEAAPYTGHACEPAGPSSKPSSLNLAYVIYTSGNTGKPKGVMLQHQGVVNLLYAFQLELGIGPGDTCMCITTFCFDISVLEIFLPLIFGMRLVMATRENATNGPQLMHLLTKHDVTMLQATPTTWQMLMQSGWEGKSNLHALCGGEPMPLHIAPITTMCQSFRNVYGPTETTIWSSCYAIRTKPVSAIPIGKPLINTYFYILDENRNRVAEGAEGELWIGGVGLARGYHNRPELTAEKFVPNPFDDGRMYSTGDLAKFLPSGEVLCLGRIDTQVKIRGYRIECGEVEARLEEHPDVSAAVVVGRDDLPMGVGLVGYVTAEVAGSTVNSAELKEFLGQNLPHYMVPTFIEQMAAFPLTPNAKVDRKAMPKPSMRRLTSQRRSLSRPFTPLSEVSSGISNPLIGDIEAAAPDSPVLTASVAPHQHPPCADYIIDAIIDTAYQVLGMEIEEGSSLTAVGLDSLGSIRFVGVLAKTLQSPSIPLTALYKYKTVTALATHLAAEASPELLETVQRMQNHEDGDGSMHVSEPANMKPSDAEVMELFQGLRGIAAIYVYVDHCGQLDNPHAPGWFLKNVVNRGAAERDADTDIFFILSGYSTYMQQEELDKDVQQWPFLRARWLQLFPMYYLSLLLALPIYIHRLQSLTFTGPEWGKEALLMALTVLGLQSWVPKGTHWFPNVWYVSTQWCIYWFFKPLYHIMRTRSPEHKKPRYTIGLFAIITALYVAVMWTVPMGSPKKFPHNVWRSHLPIINIALFMQGFLMADLKLRTKSFIDRVGPRAWGWIADLIVVGILGCIFGSKNHDGIWDHLSLNLLISSLSSALTFALPLSTNSFIAKLLRTYPIQECGRLAYPIYVTHGPVLVYYCISTGSIDWNNKSKSLWLAAERHLQKEHGPVLIFVFAFVVVLSHLVQHYVQERLLTTVQMWMMKKRKPGGPKSSVLSSVVEGRSLSNASDVDDLDQPLLGPTYTRGI</sequence>
<dbReference type="InterPro" id="IPR002656">
    <property type="entry name" value="Acyl_transf_3_dom"/>
</dbReference>
<keyword evidence="4" id="KW-1133">Transmembrane helix</keyword>
<accession>A0AAE0BFP8</accession>
<dbReference type="EMBL" id="LGRX02035386">
    <property type="protein sequence ID" value="KAK3235025.1"/>
    <property type="molecule type" value="Genomic_DNA"/>
</dbReference>
<feature type="transmembrane region" description="Helical" evidence="4">
    <location>
        <begin position="933"/>
        <end position="951"/>
    </location>
</feature>
<dbReference type="GO" id="GO:0044550">
    <property type="term" value="P:secondary metabolite biosynthetic process"/>
    <property type="evidence" value="ECO:0007669"/>
    <property type="project" value="TreeGrafter"/>
</dbReference>
<keyword evidence="3" id="KW-0436">Ligase</keyword>
<dbReference type="Gene3D" id="2.30.38.10">
    <property type="entry name" value="Luciferase, Domain 3"/>
    <property type="match status" value="1"/>
</dbReference>
<evidence type="ECO:0000256" key="3">
    <source>
        <dbReference type="ARBA" id="ARBA00022598"/>
    </source>
</evidence>
<dbReference type="SUPFAM" id="SSF47336">
    <property type="entry name" value="ACP-like"/>
    <property type="match status" value="1"/>
</dbReference>
<dbReference type="InterPro" id="IPR000873">
    <property type="entry name" value="AMP-dep_synth/lig_dom"/>
</dbReference>
<dbReference type="Pfam" id="PF01757">
    <property type="entry name" value="Acyl_transf_3"/>
    <property type="match status" value="1"/>
</dbReference>
<dbReference type="GO" id="GO:0005737">
    <property type="term" value="C:cytoplasm"/>
    <property type="evidence" value="ECO:0007669"/>
    <property type="project" value="TreeGrafter"/>
</dbReference>
<protein>
    <recommendedName>
        <fullName evidence="5">Carrier domain-containing protein</fullName>
    </recommendedName>
</protein>
<dbReference type="InterPro" id="IPR020806">
    <property type="entry name" value="PKS_PP-bd"/>
</dbReference>
<dbReference type="GO" id="GO:0043041">
    <property type="term" value="P:amino acid activation for nonribosomal peptide biosynthetic process"/>
    <property type="evidence" value="ECO:0007669"/>
    <property type="project" value="TreeGrafter"/>
</dbReference>
<evidence type="ECO:0000256" key="2">
    <source>
        <dbReference type="ARBA" id="ARBA00022553"/>
    </source>
</evidence>
<feature type="transmembrane region" description="Helical" evidence="4">
    <location>
        <begin position="866"/>
        <end position="883"/>
    </location>
</feature>